<dbReference type="RefSeq" id="WP_025252005.1">
    <property type="nucleotide sequence ID" value="NZ_CP004353.1"/>
</dbReference>
<proteinExistence type="predicted"/>
<dbReference type="InterPro" id="IPR003615">
    <property type="entry name" value="HNH_nuc"/>
</dbReference>
<evidence type="ECO:0000313" key="3">
    <source>
        <dbReference type="Proteomes" id="UP000019222"/>
    </source>
</evidence>
<dbReference type="AlphaFoldDB" id="W5XZ33"/>
<dbReference type="SMART" id="SM00507">
    <property type="entry name" value="HNHc"/>
    <property type="match status" value="1"/>
</dbReference>
<dbReference type="eggNOG" id="COG1403">
    <property type="taxonomic scope" value="Bacteria"/>
</dbReference>
<accession>W5XZ33</accession>
<dbReference type="CDD" id="cd00085">
    <property type="entry name" value="HNHc"/>
    <property type="match status" value="1"/>
</dbReference>
<evidence type="ECO:0000313" key="2">
    <source>
        <dbReference type="EMBL" id="AHI21949.1"/>
    </source>
</evidence>
<sequence>MNVAQDSFVHLDPTNPFSSSRMDENAAYVDLWMGYEPPPERPMREVVAQVAAWRGESTAEVKKHLRVGAMLRRMPKLAESAKRLRHLCARRLQAIERQVCAVTDPGALAELDQRITDYLEPAAPNEALVQAPTITKNVRAMVIEVDEAAATRPADLRQRTGSIRRGAEGFTRISFNLPDDEGLEVRKYFEKLIHRLRAKRRQAGEITLADALLDTVRENTQVTVLHNLIERDDVTHLNGAGPLTSEQAARWQYGATPRVLNLHASAPGYEIPEAIRTTVELLDGHCRFPGCDVEADLCEKDHCEEFSQGGETSVDNLFCLCKFHHTMKTERQVFYRDLGDRELEWHFRNGHTMVTRPHGPAASRRFSGRSLADAEAARVRRRRA</sequence>
<organism evidence="2 3">
    <name type="scientific">Corynebacterium vitaeruminis DSM 20294</name>
    <dbReference type="NCBI Taxonomy" id="1224164"/>
    <lineage>
        <taxon>Bacteria</taxon>
        <taxon>Bacillati</taxon>
        <taxon>Actinomycetota</taxon>
        <taxon>Actinomycetes</taxon>
        <taxon>Mycobacteriales</taxon>
        <taxon>Corynebacteriaceae</taxon>
        <taxon>Corynebacterium</taxon>
    </lineage>
</organism>
<name>W5XZ33_9CORY</name>
<dbReference type="KEGG" id="cvt:B843_02790"/>
<dbReference type="STRING" id="1224164.B843_02790"/>
<dbReference type="EMBL" id="CP004353">
    <property type="protein sequence ID" value="AHI21949.1"/>
    <property type="molecule type" value="Genomic_DNA"/>
</dbReference>
<protein>
    <recommendedName>
        <fullName evidence="1">HNH nuclease domain-containing protein</fullName>
    </recommendedName>
</protein>
<gene>
    <name evidence="2" type="ORF">B843_02790</name>
</gene>
<evidence type="ECO:0000259" key="1">
    <source>
        <dbReference type="SMART" id="SM00507"/>
    </source>
</evidence>
<dbReference type="Proteomes" id="UP000019222">
    <property type="component" value="Chromosome"/>
</dbReference>
<dbReference type="HOGENOM" id="CLU_035975_1_0_11"/>
<dbReference type="PATRIC" id="fig|1224164.3.peg.552"/>
<dbReference type="Gene3D" id="1.10.30.50">
    <property type="match status" value="1"/>
</dbReference>
<feature type="domain" description="HNH nuclease" evidence="1">
    <location>
        <begin position="274"/>
        <end position="326"/>
    </location>
</feature>
<keyword evidence="3" id="KW-1185">Reference proteome</keyword>
<reference evidence="2 3" key="1">
    <citation type="submission" date="2013-02" db="EMBL/GenBank/DDBJ databases">
        <title>The complete genome sequence of Corynebacterium vitaeruminis DSM 20294.</title>
        <authorList>
            <person name="Ruckert C."/>
            <person name="Albersmeier A."/>
            <person name="Kalinowski J."/>
        </authorList>
    </citation>
    <scope>NUCLEOTIDE SEQUENCE [LARGE SCALE GENOMIC DNA]</scope>
    <source>
        <strain evidence="3">ATCC 10234</strain>
    </source>
</reference>